<dbReference type="InterPro" id="IPR031814">
    <property type="entry name" value="ALG11_N"/>
</dbReference>
<evidence type="ECO:0000259" key="12">
    <source>
        <dbReference type="Pfam" id="PF00534"/>
    </source>
</evidence>
<keyword evidence="7" id="KW-0812">Transmembrane</keyword>
<dbReference type="GO" id="GO:0004377">
    <property type="term" value="F:GDP-Man:Man(3)GlcNAc(2)-PP-Dol alpha-1,2-mannosyltransferase activity"/>
    <property type="evidence" value="ECO:0007669"/>
    <property type="project" value="UniProtKB-EC"/>
</dbReference>
<reference evidence="14" key="1">
    <citation type="submission" date="2021-01" db="EMBL/GenBank/DDBJ databases">
        <authorList>
            <person name="Eckstrom K.M.E."/>
        </authorList>
    </citation>
    <scope>NUCLEOTIDE SEQUENCE</scope>
    <source>
        <strain evidence="14">UVCC 0001</strain>
    </source>
</reference>
<comment type="pathway">
    <text evidence="2">Protein modification; protein glycosylation.</text>
</comment>
<evidence type="ECO:0000256" key="1">
    <source>
        <dbReference type="ARBA" id="ARBA00004389"/>
    </source>
</evidence>
<organism evidence="14 15">
    <name type="scientific">Prototheca wickerhamii</name>
    <dbReference type="NCBI Taxonomy" id="3111"/>
    <lineage>
        <taxon>Eukaryota</taxon>
        <taxon>Viridiplantae</taxon>
        <taxon>Chlorophyta</taxon>
        <taxon>core chlorophytes</taxon>
        <taxon>Trebouxiophyceae</taxon>
        <taxon>Chlorellales</taxon>
        <taxon>Chlorellaceae</taxon>
        <taxon>Prototheca</taxon>
    </lineage>
</organism>
<dbReference type="EC" id="2.4.1.131" evidence="3"/>
<accession>A0AAD9ILR1</accession>
<comment type="subcellular location">
    <subcellularLocation>
        <location evidence="1">Endoplasmic reticulum membrane</location>
        <topology evidence="1">Single-pass membrane protein</topology>
    </subcellularLocation>
</comment>
<keyword evidence="6" id="KW-0808">Transferase</keyword>
<evidence type="ECO:0000256" key="7">
    <source>
        <dbReference type="ARBA" id="ARBA00022692"/>
    </source>
</evidence>
<evidence type="ECO:0000313" key="14">
    <source>
        <dbReference type="EMBL" id="KAK2080796.1"/>
    </source>
</evidence>
<evidence type="ECO:0000256" key="2">
    <source>
        <dbReference type="ARBA" id="ARBA00004922"/>
    </source>
</evidence>
<evidence type="ECO:0000256" key="4">
    <source>
        <dbReference type="ARBA" id="ARBA00022018"/>
    </source>
</evidence>
<dbReference type="GO" id="GO:0005789">
    <property type="term" value="C:endoplasmic reticulum membrane"/>
    <property type="evidence" value="ECO:0007669"/>
    <property type="project" value="UniProtKB-SubCell"/>
</dbReference>
<dbReference type="GO" id="GO:0006487">
    <property type="term" value="P:protein N-linked glycosylation"/>
    <property type="evidence" value="ECO:0007669"/>
    <property type="project" value="TreeGrafter"/>
</dbReference>
<dbReference type="InterPro" id="IPR001296">
    <property type="entry name" value="Glyco_trans_1"/>
</dbReference>
<keyword evidence="10" id="KW-0472">Membrane</keyword>
<keyword evidence="9" id="KW-1133">Transmembrane helix</keyword>
<evidence type="ECO:0000256" key="3">
    <source>
        <dbReference type="ARBA" id="ARBA00012645"/>
    </source>
</evidence>
<evidence type="ECO:0000256" key="5">
    <source>
        <dbReference type="ARBA" id="ARBA00022676"/>
    </source>
</evidence>
<keyword evidence="15" id="KW-1185">Reference proteome</keyword>
<gene>
    <name evidence="14" type="ORF">QBZ16_000650</name>
</gene>
<dbReference type="Pfam" id="PF15924">
    <property type="entry name" value="ALG11_N"/>
    <property type="match status" value="1"/>
</dbReference>
<evidence type="ECO:0000256" key="8">
    <source>
        <dbReference type="ARBA" id="ARBA00022824"/>
    </source>
</evidence>
<evidence type="ECO:0000256" key="6">
    <source>
        <dbReference type="ARBA" id="ARBA00022679"/>
    </source>
</evidence>
<dbReference type="Gene3D" id="3.40.50.2000">
    <property type="entry name" value="Glycogen Phosphorylase B"/>
    <property type="match status" value="1"/>
</dbReference>
<dbReference type="EMBL" id="JASFZW010000001">
    <property type="protein sequence ID" value="KAK2080796.1"/>
    <property type="molecule type" value="Genomic_DNA"/>
</dbReference>
<dbReference type="AlphaFoldDB" id="A0AAD9ILR1"/>
<name>A0AAD9ILR1_PROWI</name>
<dbReference type="InterPro" id="IPR038013">
    <property type="entry name" value="ALG11"/>
</dbReference>
<keyword evidence="5" id="KW-0328">Glycosyltransferase</keyword>
<dbReference type="SUPFAM" id="SSF53756">
    <property type="entry name" value="UDP-Glycosyltransferase/glycogen phosphorylase"/>
    <property type="match status" value="1"/>
</dbReference>
<keyword evidence="8" id="KW-0256">Endoplasmic reticulum</keyword>
<dbReference type="Pfam" id="PF00534">
    <property type="entry name" value="Glycos_transf_1"/>
    <property type="match status" value="1"/>
</dbReference>
<comment type="caution">
    <text evidence="14">The sequence shown here is derived from an EMBL/GenBank/DDBJ whole genome shotgun (WGS) entry which is preliminary data.</text>
</comment>
<protein>
    <recommendedName>
        <fullName evidence="4">GDP-Man:Man(3)GlcNAc(2)-PP-Dol alpha-1,2-mannosyltransferase</fullName>
        <ecNumber evidence="3">2.4.1.131</ecNumber>
    </recommendedName>
</protein>
<sequence>MLYRNVKGISPAAVLALQRARPDLQLQIFAGGITSSTELAALAKEQFHLDIEPSFEVVPLRGREALLPNSYPRFTLLRQTLAAARVAAGALRRAVPALWVDSTGWAATFPVARLAGARVAAYVHYPTPGFNNDELSRSVFGAAAKVAYYSALVGTYALCGACAQCVMVNSSWTRRHIAGLWPGHRWPDVVYPPCNTEDLQGLPLNRKLKRMVVLSVSQFRPEKQHALQLRAFARARALAADSDAYDGIVAARLKLVGGCRGAGDAQRVSELQALAEELGIAEHVDFCVNLPYAELRSLLGEAAAGLHTMRDEHFGIGVVELMAAGVVPIVHDSGGPREDIVVPVQIGPDLEIAGYRCTTEEEFARALVEVLAMDQVRRLRIAAAARTQAAKFSDARFAEAFVEALSPVLPGA</sequence>
<evidence type="ECO:0000256" key="10">
    <source>
        <dbReference type="ARBA" id="ARBA00023136"/>
    </source>
</evidence>
<evidence type="ECO:0000313" key="15">
    <source>
        <dbReference type="Proteomes" id="UP001255856"/>
    </source>
</evidence>
<evidence type="ECO:0000259" key="13">
    <source>
        <dbReference type="Pfam" id="PF15924"/>
    </source>
</evidence>
<feature type="domain" description="ALG11 mannosyltransferase N-terminal" evidence="13">
    <location>
        <begin position="13"/>
        <end position="181"/>
    </location>
</feature>
<dbReference type="PANTHER" id="PTHR45919">
    <property type="entry name" value="GDP-MAN:MAN(3)GLCNAC(2)-PP-DOL ALPHA-1,2-MANNOSYLTRANSFERASE"/>
    <property type="match status" value="1"/>
</dbReference>
<dbReference type="PANTHER" id="PTHR45919:SF1">
    <property type="entry name" value="GDP-MAN:MAN(3)GLCNAC(2)-PP-DOL ALPHA-1,2-MANNOSYLTRANSFERASE"/>
    <property type="match status" value="1"/>
</dbReference>
<feature type="domain" description="Glycosyl transferase family 1" evidence="12">
    <location>
        <begin position="205"/>
        <end position="374"/>
    </location>
</feature>
<proteinExistence type="predicted"/>
<evidence type="ECO:0000256" key="9">
    <source>
        <dbReference type="ARBA" id="ARBA00022989"/>
    </source>
</evidence>
<dbReference type="Proteomes" id="UP001255856">
    <property type="component" value="Unassembled WGS sequence"/>
</dbReference>
<comment type="catalytic activity">
    <reaction evidence="11">
        <text>an alpha-D-Man-(1-&gt;3)-[alpha-D-Man-(1-&gt;6)]-beta-D-Man-(1-&gt;4)-beta-D-GlcNAc-(1-&gt;4)-alpha-D-GlcNAc-diphospho-di-trans,poly-cis-dolichol + 2 GDP-alpha-D-mannose = an alpha-D-Man-(1-&gt;2)-alpha-D-Man-(1-&gt;2)-alpha-D-Man-(1-&gt;3)-[alpha-D-Man-(1-&gt;6)]-beta-D-Man-(1-&gt;4)-beta-D-GlcNAc-(1-&gt;4)-alpha-D-GlcNAc-diphospho-di-trans,poly-cis-dolichol + 2 GDP + 2 H(+)</text>
        <dbReference type="Rhea" id="RHEA:29523"/>
        <dbReference type="Rhea" id="RHEA-COMP:19515"/>
        <dbReference type="Rhea" id="RHEA-COMP:19516"/>
        <dbReference type="ChEBI" id="CHEBI:15378"/>
        <dbReference type="ChEBI" id="CHEBI:57527"/>
        <dbReference type="ChEBI" id="CHEBI:58189"/>
        <dbReference type="ChEBI" id="CHEBI:132511"/>
        <dbReference type="ChEBI" id="CHEBI:132515"/>
        <dbReference type="EC" id="2.4.1.131"/>
    </reaction>
    <physiologicalReaction direction="left-to-right" evidence="11">
        <dbReference type="Rhea" id="RHEA:29524"/>
    </physiologicalReaction>
</comment>
<evidence type="ECO:0000256" key="11">
    <source>
        <dbReference type="ARBA" id="ARBA00045065"/>
    </source>
</evidence>